<evidence type="ECO:0000256" key="1">
    <source>
        <dbReference type="ARBA" id="ARBA00022598"/>
    </source>
</evidence>
<dbReference type="InterPro" id="IPR014746">
    <property type="entry name" value="Gln_synth/guanido_kin_cat_dom"/>
</dbReference>
<keyword evidence="4" id="KW-0648">Protein biosynthesis</keyword>
<dbReference type="SUPFAM" id="SSF55931">
    <property type="entry name" value="Glutamine synthetase/guanido kinase"/>
    <property type="match status" value="1"/>
</dbReference>
<dbReference type="GO" id="GO:0006412">
    <property type="term" value="P:translation"/>
    <property type="evidence" value="ECO:0007669"/>
    <property type="project" value="UniProtKB-KW"/>
</dbReference>
<dbReference type="Pfam" id="PF02934">
    <property type="entry name" value="GatB_N"/>
    <property type="match status" value="1"/>
</dbReference>
<protein>
    <submittedName>
        <fullName evidence="6">Asp-tRNA(Asn)/Glu-tRNA(Gln) amidotransferase GatCAB subunit B</fullName>
    </submittedName>
</protein>
<dbReference type="PANTHER" id="PTHR11659">
    <property type="entry name" value="GLUTAMYL-TRNA GLN AMIDOTRANSFERASE SUBUNIT B MITOCHONDRIAL AND PROKARYOTIC PET112-RELATED"/>
    <property type="match status" value="1"/>
</dbReference>
<evidence type="ECO:0000256" key="2">
    <source>
        <dbReference type="ARBA" id="ARBA00022741"/>
    </source>
</evidence>
<name>A0A2A4SU54_9DELT</name>
<reference evidence="7" key="1">
    <citation type="submission" date="2017-08" db="EMBL/GenBank/DDBJ databases">
        <title>A dynamic microbial community with high functional redundancy inhabits the cold, oxic subseafloor aquifer.</title>
        <authorList>
            <person name="Tully B.J."/>
            <person name="Wheat C.G."/>
            <person name="Glazer B.T."/>
            <person name="Huber J.A."/>
        </authorList>
    </citation>
    <scope>NUCLEOTIDE SEQUENCE [LARGE SCALE GENOMIC DNA]</scope>
</reference>
<accession>A0A2A4SU54</accession>
<evidence type="ECO:0000259" key="5">
    <source>
        <dbReference type="Pfam" id="PF02934"/>
    </source>
</evidence>
<evidence type="ECO:0000313" key="6">
    <source>
        <dbReference type="EMBL" id="PCI24674.1"/>
    </source>
</evidence>
<keyword evidence="2" id="KW-0547">Nucleotide-binding</keyword>
<dbReference type="PANTHER" id="PTHR11659:SF0">
    <property type="entry name" value="GLUTAMYL-TRNA(GLN) AMIDOTRANSFERASE SUBUNIT B, MITOCHONDRIAL"/>
    <property type="match status" value="1"/>
</dbReference>
<dbReference type="GO" id="GO:0070681">
    <property type="term" value="P:glutaminyl-tRNAGln biosynthesis via transamidation"/>
    <property type="evidence" value="ECO:0007669"/>
    <property type="project" value="TreeGrafter"/>
</dbReference>
<evidence type="ECO:0000313" key="7">
    <source>
        <dbReference type="Proteomes" id="UP000218113"/>
    </source>
</evidence>
<dbReference type="InterPro" id="IPR006075">
    <property type="entry name" value="Asn/Gln-tRNA_Trfase_suB/E_cat"/>
</dbReference>
<dbReference type="GO" id="GO:0005524">
    <property type="term" value="F:ATP binding"/>
    <property type="evidence" value="ECO:0007669"/>
    <property type="project" value="UniProtKB-KW"/>
</dbReference>
<evidence type="ECO:0000256" key="3">
    <source>
        <dbReference type="ARBA" id="ARBA00022840"/>
    </source>
</evidence>
<keyword evidence="1" id="KW-0436">Ligase</keyword>
<gene>
    <name evidence="6" type="ORF">COB67_11385</name>
</gene>
<feature type="domain" description="Aspartyl/Glutamyl-tRNA(Gln) amidotransferase subunit B/E catalytic" evidence="5">
    <location>
        <begin position="6"/>
        <end position="113"/>
    </location>
</feature>
<dbReference type="GO" id="GO:0050567">
    <property type="term" value="F:glutaminyl-tRNA synthase (glutamine-hydrolyzing) activity"/>
    <property type="evidence" value="ECO:0007669"/>
    <property type="project" value="TreeGrafter"/>
</dbReference>
<comment type="caution">
    <text evidence="6">The sequence shown here is derived from an EMBL/GenBank/DDBJ whole genome shotgun (WGS) entry which is preliminary data.</text>
</comment>
<dbReference type="AlphaFoldDB" id="A0A2A4SU54"/>
<sequence length="114" mass="12848">MEFESVIGLEVHAQLATKSKMFCRCSTEFGKAPNENTCPVCLGLPGVLPTINEQAVKFAIMLGLATNCDIRRDSQFARKNYFYPDLPKAYQTSQFDRPICEHGWIDIEVQGQTK</sequence>
<dbReference type="Proteomes" id="UP000218113">
    <property type="component" value="Unassembled WGS sequence"/>
</dbReference>
<evidence type="ECO:0000256" key="4">
    <source>
        <dbReference type="ARBA" id="ARBA00022917"/>
    </source>
</evidence>
<keyword evidence="6" id="KW-0808">Transferase</keyword>
<dbReference type="InterPro" id="IPR017959">
    <property type="entry name" value="Asn/Gln-tRNA_amidoTrfase_suB/E"/>
</dbReference>
<organism evidence="6 7">
    <name type="scientific">SAR324 cluster bacterium</name>
    <dbReference type="NCBI Taxonomy" id="2024889"/>
    <lineage>
        <taxon>Bacteria</taxon>
        <taxon>Deltaproteobacteria</taxon>
        <taxon>SAR324 cluster</taxon>
    </lineage>
</organism>
<dbReference type="EMBL" id="NVSR01000120">
    <property type="protein sequence ID" value="PCI24674.1"/>
    <property type="molecule type" value="Genomic_DNA"/>
</dbReference>
<keyword evidence="3" id="KW-0067">ATP-binding</keyword>
<feature type="non-terminal residue" evidence="6">
    <location>
        <position position="114"/>
    </location>
</feature>
<dbReference type="GO" id="GO:0016740">
    <property type="term" value="F:transferase activity"/>
    <property type="evidence" value="ECO:0007669"/>
    <property type="project" value="UniProtKB-KW"/>
</dbReference>
<proteinExistence type="predicted"/>